<dbReference type="Proteomes" id="UP000581087">
    <property type="component" value="Unassembled WGS sequence"/>
</dbReference>
<comment type="caution">
    <text evidence="2">The sequence shown here is derived from an EMBL/GenBank/DDBJ whole genome shotgun (WGS) entry which is preliminary data.</text>
</comment>
<accession>A0A4Q2M7I1</accession>
<evidence type="ECO:0000313" key="1">
    <source>
        <dbReference type="EMBL" id="NYD67892.1"/>
    </source>
</evidence>
<evidence type="ECO:0000313" key="4">
    <source>
        <dbReference type="Proteomes" id="UP000581087"/>
    </source>
</evidence>
<dbReference type="RefSeq" id="WP_129172203.1">
    <property type="nucleotide sequence ID" value="NZ_JACCBI010000001.1"/>
</dbReference>
<evidence type="ECO:0000313" key="3">
    <source>
        <dbReference type="Proteomes" id="UP000292686"/>
    </source>
</evidence>
<reference evidence="2 3" key="1">
    <citation type="submission" date="2019-01" db="EMBL/GenBank/DDBJ databases">
        <title>Agromyces.</title>
        <authorList>
            <person name="Li J."/>
        </authorList>
    </citation>
    <scope>NUCLEOTIDE SEQUENCE [LARGE SCALE GENOMIC DNA]</scope>
    <source>
        <strain evidence="2 3">DSM 23870</strain>
    </source>
</reference>
<proteinExistence type="predicted"/>
<gene>
    <name evidence="1" type="ORF">BJ972_002411</name>
    <name evidence="2" type="ORF">ESP50_01715</name>
</gene>
<dbReference type="Proteomes" id="UP000292686">
    <property type="component" value="Unassembled WGS sequence"/>
</dbReference>
<dbReference type="EMBL" id="SDPM01000001">
    <property type="protein sequence ID" value="RXZ87938.1"/>
    <property type="molecule type" value="Genomic_DNA"/>
</dbReference>
<reference evidence="1 4" key="2">
    <citation type="submission" date="2020-07" db="EMBL/GenBank/DDBJ databases">
        <title>Sequencing the genomes of 1000 actinobacteria strains.</title>
        <authorList>
            <person name="Klenk H.-P."/>
        </authorList>
    </citation>
    <scope>NUCLEOTIDE SEQUENCE [LARGE SCALE GENOMIC DNA]</scope>
    <source>
        <strain evidence="1 4">DSM 23870</strain>
    </source>
</reference>
<dbReference type="AlphaFoldDB" id="A0A4Q2M7I1"/>
<keyword evidence="3" id="KW-1185">Reference proteome</keyword>
<evidence type="ECO:0000313" key="2">
    <source>
        <dbReference type="EMBL" id="RXZ87938.1"/>
    </source>
</evidence>
<protein>
    <submittedName>
        <fullName evidence="2">Uncharacterized protein</fullName>
    </submittedName>
</protein>
<organism evidence="2 3">
    <name type="scientific">Agromyces atrinae</name>
    <dbReference type="NCBI Taxonomy" id="592376"/>
    <lineage>
        <taxon>Bacteria</taxon>
        <taxon>Bacillati</taxon>
        <taxon>Actinomycetota</taxon>
        <taxon>Actinomycetes</taxon>
        <taxon>Micrococcales</taxon>
        <taxon>Microbacteriaceae</taxon>
        <taxon>Agromyces</taxon>
    </lineage>
</organism>
<name>A0A4Q2M7I1_9MICO</name>
<sequence length="108" mass="11812">MSDTDVDVEILAADATGRWAPWRDRLTQIGEAIPVDPPANDFSLIPGAGDVAAAYARAAERLRTYIGEGAVAFQRFYDMIDETCVEYLEDEGVSEAEIAAFRQRAGLE</sequence>
<dbReference type="EMBL" id="JACCBI010000001">
    <property type="protein sequence ID" value="NYD67892.1"/>
    <property type="molecule type" value="Genomic_DNA"/>
</dbReference>